<dbReference type="Gene3D" id="1.20.58.1460">
    <property type="match status" value="1"/>
</dbReference>
<protein>
    <submittedName>
        <fullName evidence="3">Uncharacterized protein</fullName>
    </submittedName>
</protein>
<gene>
    <name evidence="3" type="ORF">HORIV_66800</name>
</gene>
<dbReference type="PANTHER" id="PTHR30319">
    <property type="entry name" value="PHENYLACETIC ACID REGULATOR-RELATED TRANSCRIPTIONAL REPRESSOR"/>
    <property type="match status" value="1"/>
</dbReference>
<sequence length="199" mass="22943">MVGAVDIGIADTASPERRQQIRDELEWLGFGSFAQGVLAHPTLSCAETMAALQELDAADDTIVMQTQTMEPMTSKPLRLQVRESWHLDELAELYQRFLVKFRPLWNALNAENHLGQEECFIARTLLIHEYRKVQLRDPLLPEELLPTAWEGRYAHQLCRNLYRLLYERAERWLDQHLENAEGPLPAPGPSFYQRFGGLD</sequence>
<dbReference type="Pfam" id="PF20803">
    <property type="entry name" value="PaaX_M"/>
    <property type="match status" value="1"/>
</dbReference>
<dbReference type="PANTHER" id="PTHR30319:SF1">
    <property type="entry name" value="TRANSCRIPTIONAL REPRESSOR PAAX"/>
    <property type="match status" value="1"/>
</dbReference>
<evidence type="ECO:0000259" key="2">
    <source>
        <dbReference type="Pfam" id="PF20803"/>
    </source>
</evidence>
<dbReference type="EMBL" id="AP019416">
    <property type="protein sequence ID" value="BBI54259.1"/>
    <property type="molecule type" value="Genomic_DNA"/>
</dbReference>
<dbReference type="InterPro" id="IPR013225">
    <property type="entry name" value="PaaX_C"/>
</dbReference>
<dbReference type="Pfam" id="PF08223">
    <property type="entry name" value="PaaX_C"/>
    <property type="match status" value="1"/>
</dbReference>
<feature type="domain" description="Transcriptional repressor PaaX-like C-terminal" evidence="1">
    <location>
        <begin position="85"/>
        <end position="174"/>
    </location>
</feature>
<reference evidence="4" key="1">
    <citation type="journal article" date="2019" name="Microbiol. Resour. Announc.">
        <title>Complete Genome Sequence of Halomonas olivaria, a Moderately Halophilic Bacterium Isolated from Olive Processing Effluents, Obtained by Nanopore Sequencing.</title>
        <authorList>
            <person name="Nagata S."/>
            <person name="Ii K.M."/>
            <person name="Tsukimi T."/>
            <person name="Miura M.C."/>
            <person name="Galipon J."/>
            <person name="Arakawa K."/>
        </authorList>
    </citation>
    <scope>NUCLEOTIDE SEQUENCE [LARGE SCALE GENOMIC DNA]</scope>
    <source>
        <strain evidence="4">TYRC17</strain>
    </source>
</reference>
<feature type="domain" description="Transcriptional repressor PaaX-like central Cas2-like" evidence="2">
    <location>
        <begin position="16"/>
        <end position="73"/>
    </location>
</feature>
<dbReference type="Proteomes" id="UP000289555">
    <property type="component" value="Chromosome"/>
</dbReference>
<keyword evidence="4" id="KW-1185">Reference proteome</keyword>
<evidence type="ECO:0000259" key="1">
    <source>
        <dbReference type="Pfam" id="PF08223"/>
    </source>
</evidence>
<evidence type="ECO:0000313" key="3">
    <source>
        <dbReference type="EMBL" id="BBI54259.1"/>
    </source>
</evidence>
<name>A0ABM7GTW5_9GAMM</name>
<proteinExistence type="predicted"/>
<dbReference type="InterPro" id="IPR048846">
    <property type="entry name" value="PaaX-like_central"/>
</dbReference>
<evidence type="ECO:0000313" key="4">
    <source>
        <dbReference type="Proteomes" id="UP000289555"/>
    </source>
</evidence>
<organism evidence="3 4">
    <name type="scientific">Vreelandella olivaria</name>
    <dbReference type="NCBI Taxonomy" id="390919"/>
    <lineage>
        <taxon>Bacteria</taxon>
        <taxon>Pseudomonadati</taxon>
        <taxon>Pseudomonadota</taxon>
        <taxon>Gammaproteobacteria</taxon>
        <taxon>Oceanospirillales</taxon>
        <taxon>Halomonadaceae</taxon>
        <taxon>Vreelandella</taxon>
    </lineage>
</organism>
<accession>A0ABM7GTW5</accession>